<dbReference type="SUPFAM" id="SSF51206">
    <property type="entry name" value="cAMP-binding domain-like"/>
    <property type="match status" value="1"/>
</dbReference>
<reference evidence="5" key="1">
    <citation type="submission" date="2019-08" db="EMBL/GenBank/DDBJ databases">
        <authorList>
            <person name="Kucharzyk K."/>
            <person name="Murdoch R.W."/>
            <person name="Higgins S."/>
            <person name="Loffler F."/>
        </authorList>
    </citation>
    <scope>NUCLEOTIDE SEQUENCE</scope>
</reference>
<dbReference type="AlphaFoldDB" id="A0A644U7K5"/>
<gene>
    <name evidence="5" type="ORF">SDC9_20745</name>
</gene>
<dbReference type="InterPro" id="IPR036390">
    <property type="entry name" value="WH_DNA-bd_sf"/>
</dbReference>
<evidence type="ECO:0000256" key="2">
    <source>
        <dbReference type="ARBA" id="ARBA00023125"/>
    </source>
</evidence>
<dbReference type="EMBL" id="VSSQ01000084">
    <property type="protein sequence ID" value="MPL74926.1"/>
    <property type="molecule type" value="Genomic_DNA"/>
</dbReference>
<accession>A0A644U7K5</accession>
<feature type="domain" description="HTH crp-type" evidence="4">
    <location>
        <begin position="171"/>
        <end position="242"/>
    </location>
</feature>
<evidence type="ECO:0000256" key="3">
    <source>
        <dbReference type="ARBA" id="ARBA00023163"/>
    </source>
</evidence>
<dbReference type="InterPro" id="IPR014710">
    <property type="entry name" value="RmlC-like_jellyroll"/>
</dbReference>
<dbReference type="GO" id="GO:0005829">
    <property type="term" value="C:cytosol"/>
    <property type="evidence" value="ECO:0007669"/>
    <property type="project" value="TreeGrafter"/>
</dbReference>
<keyword evidence="1" id="KW-0805">Transcription regulation</keyword>
<protein>
    <recommendedName>
        <fullName evidence="4">HTH crp-type domain-containing protein</fullName>
    </recommendedName>
</protein>
<dbReference type="InterPro" id="IPR018490">
    <property type="entry name" value="cNMP-bd_dom_sf"/>
</dbReference>
<comment type="caution">
    <text evidence="5">The sequence shown here is derived from an EMBL/GenBank/DDBJ whole genome shotgun (WGS) entry which is preliminary data.</text>
</comment>
<dbReference type="SMR" id="A0A644U7K5"/>
<dbReference type="InterPro" id="IPR000595">
    <property type="entry name" value="cNMP-bd_dom"/>
</dbReference>
<dbReference type="InterPro" id="IPR012318">
    <property type="entry name" value="HTH_CRP"/>
</dbReference>
<dbReference type="Gene3D" id="2.60.120.10">
    <property type="entry name" value="Jelly Rolls"/>
    <property type="match status" value="1"/>
</dbReference>
<evidence type="ECO:0000313" key="5">
    <source>
        <dbReference type="EMBL" id="MPL74926.1"/>
    </source>
</evidence>
<name>A0A644U7K5_9ZZZZ</name>
<dbReference type="PANTHER" id="PTHR24567">
    <property type="entry name" value="CRP FAMILY TRANSCRIPTIONAL REGULATORY PROTEIN"/>
    <property type="match status" value="1"/>
</dbReference>
<evidence type="ECO:0000259" key="4">
    <source>
        <dbReference type="PROSITE" id="PS51063"/>
    </source>
</evidence>
<dbReference type="InterPro" id="IPR050397">
    <property type="entry name" value="Env_Response_Regulators"/>
</dbReference>
<dbReference type="PROSITE" id="PS51063">
    <property type="entry name" value="HTH_CRP_2"/>
    <property type="match status" value="1"/>
</dbReference>
<dbReference type="PANTHER" id="PTHR24567:SF74">
    <property type="entry name" value="HTH-TYPE TRANSCRIPTIONAL REGULATOR ARCR"/>
    <property type="match status" value="1"/>
</dbReference>
<dbReference type="Pfam" id="PF13545">
    <property type="entry name" value="HTH_Crp_2"/>
    <property type="match status" value="1"/>
</dbReference>
<sequence length="248" mass="28656">MSEWDKNRWKEGRSSEYTWKGVVFMAKIMKQFLKGNDLSLSIQEIFKNELIPCTVRHLPKGEILWHDKEPHPYSYFIINGIIKLHVVTKEGREKALFYYTNGSLLGFQNLAKEKRTITTATAILPTSLYACEFSLLYTFVMNNPQYFAAFTSYIFHHMAVEAEEIVNISLYNTAERLAALLVLLAEEFPQNEQGYIEIPFNNEELATMVGACRNSVFNALSVFQKQKLIHKGRGRLVIADLPRLKEYV</sequence>
<proteinExistence type="predicted"/>
<evidence type="ECO:0000256" key="1">
    <source>
        <dbReference type="ARBA" id="ARBA00023015"/>
    </source>
</evidence>
<organism evidence="5">
    <name type="scientific">bioreactor metagenome</name>
    <dbReference type="NCBI Taxonomy" id="1076179"/>
    <lineage>
        <taxon>unclassified sequences</taxon>
        <taxon>metagenomes</taxon>
        <taxon>ecological metagenomes</taxon>
    </lineage>
</organism>
<dbReference type="CDD" id="cd00038">
    <property type="entry name" value="CAP_ED"/>
    <property type="match status" value="1"/>
</dbReference>
<dbReference type="SUPFAM" id="SSF46785">
    <property type="entry name" value="Winged helix' DNA-binding domain"/>
    <property type="match status" value="1"/>
</dbReference>
<keyword evidence="3" id="KW-0804">Transcription</keyword>
<dbReference type="GO" id="GO:0003700">
    <property type="term" value="F:DNA-binding transcription factor activity"/>
    <property type="evidence" value="ECO:0007669"/>
    <property type="project" value="TreeGrafter"/>
</dbReference>
<dbReference type="Pfam" id="PF00027">
    <property type="entry name" value="cNMP_binding"/>
    <property type="match status" value="1"/>
</dbReference>
<keyword evidence="2" id="KW-0238">DNA-binding</keyword>
<dbReference type="GO" id="GO:0003677">
    <property type="term" value="F:DNA binding"/>
    <property type="evidence" value="ECO:0007669"/>
    <property type="project" value="UniProtKB-KW"/>
</dbReference>